<accession>A0ABR0PMN8</accession>
<sequence length="85" mass="9405">MFLRMVIFVDLDKALVSQILVNGRVQRVEFESLLAVCFSCSCYGHLKEFCPSIVLDLNFDGGKVKTPILIVKGSALVDVEKPFGP</sequence>
<proteinExistence type="predicted"/>
<dbReference type="EMBL" id="JARKNE010000006">
    <property type="protein sequence ID" value="KAK5825519.1"/>
    <property type="molecule type" value="Genomic_DNA"/>
</dbReference>
<organism evidence="1 2">
    <name type="scientific">Gossypium arboreum</name>
    <name type="common">Tree cotton</name>
    <name type="synonym">Gossypium nanking</name>
    <dbReference type="NCBI Taxonomy" id="29729"/>
    <lineage>
        <taxon>Eukaryota</taxon>
        <taxon>Viridiplantae</taxon>
        <taxon>Streptophyta</taxon>
        <taxon>Embryophyta</taxon>
        <taxon>Tracheophyta</taxon>
        <taxon>Spermatophyta</taxon>
        <taxon>Magnoliopsida</taxon>
        <taxon>eudicotyledons</taxon>
        <taxon>Gunneridae</taxon>
        <taxon>Pentapetalae</taxon>
        <taxon>rosids</taxon>
        <taxon>malvids</taxon>
        <taxon>Malvales</taxon>
        <taxon>Malvaceae</taxon>
        <taxon>Malvoideae</taxon>
        <taxon>Gossypium</taxon>
    </lineage>
</organism>
<protein>
    <submittedName>
        <fullName evidence="1">Uncharacterized protein</fullName>
    </submittedName>
</protein>
<gene>
    <name evidence="1" type="ORF">PVK06_020361</name>
</gene>
<reference evidence="1 2" key="1">
    <citation type="submission" date="2023-03" db="EMBL/GenBank/DDBJ databases">
        <title>WGS of Gossypium arboreum.</title>
        <authorList>
            <person name="Yu D."/>
        </authorList>
    </citation>
    <scope>NUCLEOTIDE SEQUENCE [LARGE SCALE GENOMIC DNA]</scope>
    <source>
        <tissue evidence="1">Leaf</tissue>
    </source>
</reference>
<name>A0ABR0PMN8_GOSAR</name>
<keyword evidence="2" id="KW-1185">Reference proteome</keyword>
<evidence type="ECO:0000313" key="2">
    <source>
        <dbReference type="Proteomes" id="UP001358586"/>
    </source>
</evidence>
<comment type="caution">
    <text evidence="1">The sequence shown here is derived from an EMBL/GenBank/DDBJ whole genome shotgun (WGS) entry which is preliminary data.</text>
</comment>
<dbReference type="Proteomes" id="UP001358586">
    <property type="component" value="Chromosome 6"/>
</dbReference>
<evidence type="ECO:0000313" key="1">
    <source>
        <dbReference type="EMBL" id="KAK5825519.1"/>
    </source>
</evidence>